<evidence type="ECO:0000313" key="2">
    <source>
        <dbReference type="EMBL" id="PCG70278.1"/>
    </source>
</evidence>
<reference evidence="2" key="1">
    <citation type="submission" date="2017-09" db="EMBL/GenBank/DDBJ databases">
        <title>Contemporary evolution of a Lepidopteran species, Heliothis virescens, in response to modern agricultural practices.</title>
        <authorList>
            <person name="Fritz M.L."/>
            <person name="Deyonke A.M."/>
            <person name="Papanicolaou A."/>
            <person name="Micinski S."/>
            <person name="Westbrook J."/>
            <person name="Gould F."/>
        </authorList>
    </citation>
    <scope>NUCLEOTIDE SEQUENCE [LARGE SCALE GENOMIC DNA]</scope>
    <source>
        <strain evidence="2">HvINT-</strain>
        <tissue evidence="2">Whole body</tissue>
    </source>
</reference>
<sequence length="137" mass="15145">MAHDLPVAEQSLNESMNTVTRTVTEAEQNLNVSTSSVNQSQTSTQDSTSIIENDKDLSVTIHSTPPSTSVPLADIVNVPAIPKPAASKRQNKKHSQILSSTPIKVQLEEKQIRQNKRKAKKKKFQLKNSTLQKESEI</sequence>
<organism evidence="2">
    <name type="scientific">Heliothis virescens</name>
    <name type="common">Tobacco budworm moth</name>
    <dbReference type="NCBI Taxonomy" id="7102"/>
    <lineage>
        <taxon>Eukaryota</taxon>
        <taxon>Metazoa</taxon>
        <taxon>Ecdysozoa</taxon>
        <taxon>Arthropoda</taxon>
        <taxon>Hexapoda</taxon>
        <taxon>Insecta</taxon>
        <taxon>Pterygota</taxon>
        <taxon>Neoptera</taxon>
        <taxon>Endopterygota</taxon>
        <taxon>Lepidoptera</taxon>
        <taxon>Glossata</taxon>
        <taxon>Ditrysia</taxon>
        <taxon>Noctuoidea</taxon>
        <taxon>Noctuidae</taxon>
        <taxon>Heliothinae</taxon>
        <taxon>Heliothis</taxon>
    </lineage>
</organism>
<feature type="compositionally biased region" description="Basic residues" evidence="1">
    <location>
        <begin position="113"/>
        <end position="125"/>
    </location>
</feature>
<dbReference type="EMBL" id="NWSH01001736">
    <property type="protein sequence ID" value="PCG70278.1"/>
    <property type="molecule type" value="Genomic_DNA"/>
</dbReference>
<feature type="region of interest" description="Disordered" evidence="1">
    <location>
        <begin position="31"/>
        <end position="51"/>
    </location>
</feature>
<proteinExistence type="predicted"/>
<protein>
    <submittedName>
        <fullName evidence="2">Uncharacterized protein</fullName>
    </submittedName>
</protein>
<feature type="region of interest" description="Disordered" evidence="1">
    <location>
        <begin position="83"/>
        <end position="137"/>
    </location>
</feature>
<evidence type="ECO:0000256" key="1">
    <source>
        <dbReference type="SAM" id="MobiDB-lite"/>
    </source>
</evidence>
<feature type="compositionally biased region" description="Polar residues" evidence="1">
    <location>
        <begin position="128"/>
        <end position="137"/>
    </location>
</feature>
<accession>A0A2A4JF02</accession>
<name>A0A2A4JF02_HELVI</name>
<dbReference type="AlphaFoldDB" id="A0A2A4JF02"/>
<feature type="compositionally biased region" description="Low complexity" evidence="1">
    <location>
        <begin position="31"/>
        <end position="49"/>
    </location>
</feature>
<comment type="caution">
    <text evidence="2">The sequence shown here is derived from an EMBL/GenBank/DDBJ whole genome shotgun (WGS) entry which is preliminary data.</text>
</comment>
<gene>
    <name evidence="2" type="ORF">B5V51_3169</name>
</gene>